<dbReference type="EMBL" id="JBHTKZ010000004">
    <property type="protein sequence ID" value="MFD1180594.1"/>
    <property type="molecule type" value="Genomic_DNA"/>
</dbReference>
<evidence type="ECO:0000256" key="1">
    <source>
        <dbReference type="ARBA" id="ARBA00011975"/>
    </source>
</evidence>
<keyword evidence="9" id="KW-1185">Reference proteome</keyword>
<reference evidence="9" key="1">
    <citation type="journal article" date="2019" name="Int. J. Syst. Evol. Microbiol.">
        <title>The Global Catalogue of Microorganisms (GCM) 10K type strain sequencing project: providing services to taxonomists for standard genome sequencing and annotation.</title>
        <authorList>
            <consortium name="The Broad Institute Genomics Platform"/>
            <consortium name="The Broad Institute Genome Sequencing Center for Infectious Disease"/>
            <person name="Wu L."/>
            <person name="Ma J."/>
        </authorList>
    </citation>
    <scope>NUCLEOTIDE SEQUENCE [LARGE SCALE GENOMIC DNA]</scope>
    <source>
        <strain evidence="9">CCUG 48216</strain>
    </source>
</reference>
<keyword evidence="5" id="KW-0680">Restriction system</keyword>
<dbReference type="PROSITE" id="PS51679">
    <property type="entry name" value="SAM_MT_C5"/>
    <property type="match status" value="1"/>
</dbReference>
<dbReference type="Gene3D" id="3.90.120.10">
    <property type="entry name" value="DNA Methylase, subunit A, domain 2"/>
    <property type="match status" value="1"/>
</dbReference>
<keyword evidence="2 6" id="KW-0489">Methyltransferase</keyword>
<evidence type="ECO:0000256" key="5">
    <source>
        <dbReference type="ARBA" id="ARBA00022747"/>
    </source>
</evidence>
<feature type="active site" evidence="6">
    <location>
        <position position="101"/>
    </location>
</feature>
<keyword evidence="4 6" id="KW-0949">S-adenosyl-L-methionine</keyword>
<evidence type="ECO:0000256" key="3">
    <source>
        <dbReference type="ARBA" id="ARBA00022679"/>
    </source>
</evidence>
<keyword evidence="3 6" id="KW-0808">Transferase</keyword>
<dbReference type="GO" id="GO:0032259">
    <property type="term" value="P:methylation"/>
    <property type="evidence" value="ECO:0007669"/>
    <property type="project" value="UniProtKB-KW"/>
</dbReference>
<dbReference type="Pfam" id="PF00145">
    <property type="entry name" value="DNA_methylase"/>
    <property type="match status" value="1"/>
</dbReference>
<dbReference type="CDD" id="cd00315">
    <property type="entry name" value="Cyt_C5_DNA_methylase"/>
    <property type="match status" value="1"/>
</dbReference>
<dbReference type="GO" id="GO:0003886">
    <property type="term" value="F:DNA (cytosine-5-)-methyltransferase activity"/>
    <property type="evidence" value="ECO:0007669"/>
    <property type="project" value="UniProtKB-EC"/>
</dbReference>
<dbReference type="RefSeq" id="WP_240267727.1">
    <property type="nucleotide sequence ID" value="NZ_JAKSXN010000004.1"/>
</dbReference>
<dbReference type="InterPro" id="IPR001525">
    <property type="entry name" value="C5_MeTfrase"/>
</dbReference>
<accession>A0ABW3S765</accession>
<proteinExistence type="inferred from homology"/>
<dbReference type="PANTHER" id="PTHR10629">
    <property type="entry name" value="CYTOSINE-SPECIFIC METHYLTRANSFERASE"/>
    <property type="match status" value="1"/>
</dbReference>
<evidence type="ECO:0000256" key="2">
    <source>
        <dbReference type="ARBA" id="ARBA00022603"/>
    </source>
</evidence>
<protein>
    <recommendedName>
        <fullName evidence="1">DNA (cytosine-5-)-methyltransferase</fullName>
        <ecNumber evidence="1">2.1.1.37</ecNumber>
    </recommendedName>
</protein>
<name>A0ABW3S765_9BACL</name>
<dbReference type="PRINTS" id="PR00105">
    <property type="entry name" value="C5METTRFRASE"/>
</dbReference>
<dbReference type="InterPro" id="IPR029063">
    <property type="entry name" value="SAM-dependent_MTases_sf"/>
</dbReference>
<evidence type="ECO:0000256" key="4">
    <source>
        <dbReference type="ARBA" id="ARBA00022691"/>
    </source>
</evidence>
<sequence>MKVISNKSIKQKVTKSGDEWAVCSLFAGCGGLDLGFLGDFRYKDEHYEDNGFDIKAAYEISPQAVETYRNNIGNHIHESDLSILEANEIPSHQVLIGGFPCQDFSSCGPQRGLSSERGQLYKVFLKVMQEHRPKVVVAENVPHLLRMKKGEVIKTIKNDLESVGYRFQVWTLYAPDFGVPQNRMRVFLIGVREDLPGFPTQPNAPFYSTNYRSIDWAISDLEDILDETIPNQSQYFKASRAKRGNGQGDEVSKAGEPSYTIRANAKSRVQFHYKLGRRLTVRECARLQTFPDEFVFNHSATTNIMQIGNAVPPVLGHYVAKSISQYLGAISKEDEIDGKQQSYKIG</sequence>
<dbReference type="Proteomes" id="UP001597211">
    <property type="component" value="Unassembled WGS sequence"/>
</dbReference>
<dbReference type="NCBIfam" id="TIGR00675">
    <property type="entry name" value="dcm"/>
    <property type="match status" value="1"/>
</dbReference>
<comment type="caution">
    <text evidence="8">The sequence shown here is derived from an EMBL/GenBank/DDBJ whole genome shotgun (WGS) entry which is preliminary data.</text>
</comment>
<dbReference type="EC" id="2.1.1.37" evidence="1"/>
<dbReference type="Gene3D" id="3.40.50.150">
    <property type="entry name" value="Vaccinia Virus protein VP39"/>
    <property type="match status" value="1"/>
</dbReference>
<evidence type="ECO:0000313" key="8">
    <source>
        <dbReference type="EMBL" id="MFD1180594.1"/>
    </source>
</evidence>
<evidence type="ECO:0000256" key="6">
    <source>
        <dbReference type="PROSITE-ProRule" id="PRU01016"/>
    </source>
</evidence>
<evidence type="ECO:0000313" key="9">
    <source>
        <dbReference type="Proteomes" id="UP001597211"/>
    </source>
</evidence>
<comment type="similarity">
    <text evidence="6 7">Belongs to the class I-like SAM-binding methyltransferase superfamily. C5-methyltransferase family.</text>
</comment>
<gene>
    <name evidence="8" type="ORF">ACFQ2Z_04420</name>
</gene>
<organism evidence="8 9">
    <name type="scientific">Paenibacillus timonensis</name>
    <dbReference type="NCBI Taxonomy" id="225915"/>
    <lineage>
        <taxon>Bacteria</taxon>
        <taxon>Bacillati</taxon>
        <taxon>Bacillota</taxon>
        <taxon>Bacilli</taxon>
        <taxon>Bacillales</taxon>
        <taxon>Paenibacillaceae</taxon>
        <taxon>Paenibacillus</taxon>
    </lineage>
</organism>
<dbReference type="PANTHER" id="PTHR10629:SF52">
    <property type="entry name" value="DNA (CYTOSINE-5)-METHYLTRANSFERASE 1"/>
    <property type="match status" value="1"/>
</dbReference>
<dbReference type="InterPro" id="IPR050390">
    <property type="entry name" value="C5-Methyltransferase"/>
</dbReference>
<evidence type="ECO:0000256" key="7">
    <source>
        <dbReference type="RuleBase" id="RU000416"/>
    </source>
</evidence>
<dbReference type="SUPFAM" id="SSF53335">
    <property type="entry name" value="S-adenosyl-L-methionine-dependent methyltransferases"/>
    <property type="match status" value="1"/>
</dbReference>